<organism evidence="2 3">
    <name type="scientific">Candidatus Lokiarchaeum ossiferum</name>
    <dbReference type="NCBI Taxonomy" id="2951803"/>
    <lineage>
        <taxon>Archaea</taxon>
        <taxon>Promethearchaeati</taxon>
        <taxon>Promethearchaeota</taxon>
        <taxon>Promethearchaeia</taxon>
        <taxon>Promethearchaeales</taxon>
        <taxon>Promethearchaeaceae</taxon>
        <taxon>Candidatus Lokiarchaeum</taxon>
    </lineage>
</organism>
<gene>
    <name evidence="2" type="ORF">NEF87_000172</name>
</gene>
<feature type="compositionally biased region" description="Polar residues" evidence="1">
    <location>
        <begin position="231"/>
        <end position="248"/>
    </location>
</feature>
<evidence type="ECO:0000313" key="3">
    <source>
        <dbReference type="Proteomes" id="UP001208689"/>
    </source>
</evidence>
<evidence type="ECO:0000313" key="2">
    <source>
        <dbReference type="EMBL" id="UYP43887.1"/>
    </source>
</evidence>
<protein>
    <submittedName>
        <fullName evidence="2">Uncharacterized protein</fullName>
    </submittedName>
</protein>
<feature type="compositionally biased region" description="Basic and acidic residues" evidence="1">
    <location>
        <begin position="95"/>
        <end position="109"/>
    </location>
</feature>
<accession>A0ABY6HLW9</accession>
<feature type="compositionally biased region" description="Basic and acidic residues" evidence="1">
    <location>
        <begin position="128"/>
        <end position="154"/>
    </location>
</feature>
<dbReference type="EMBL" id="CP104013">
    <property type="protein sequence ID" value="UYP43887.1"/>
    <property type="molecule type" value="Genomic_DNA"/>
</dbReference>
<reference evidence="2" key="1">
    <citation type="submission" date="2022-09" db="EMBL/GenBank/DDBJ databases">
        <title>Actin cytoskeleton and complex cell architecture in an #Asgard archaeon.</title>
        <authorList>
            <person name="Ponce Toledo R.I."/>
            <person name="Schleper C."/>
            <person name="Rodrigues Oliveira T."/>
            <person name="Wollweber F."/>
            <person name="Xu J."/>
            <person name="Rittmann S."/>
            <person name="Klingl A."/>
            <person name="Pilhofer M."/>
        </authorList>
    </citation>
    <scope>NUCLEOTIDE SEQUENCE</scope>
    <source>
        <strain evidence="2">B-35</strain>
    </source>
</reference>
<feature type="compositionally biased region" description="Basic and acidic residues" evidence="1">
    <location>
        <begin position="61"/>
        <end position="70"/>
    </location>
</feature>
<feature type="compositionally biased region" description="Basic residues" evidence="1">
    <location>
        <begin position="110"/>
        <end position="127"/>
    </location>
</feature>
<feature type="region of interest" description="Disordered" evidence="1">
    <location>
        <begin position="1"/>
        <end position="203"/>
    </location>
</feature>
<sequence>MASEENRKSKYFLKQEAKRLKDEERRRKSLEKSEARLRKEMARDDKRNKKNRQKILSSEPSRNKPIDTKVNKKKKEKTNKSSSGFQNSQKRKSKKEQPKKEQPKKEKPKKDKPKKDKPKKEKPKKEKPKKEQPKKEKPKKEKAKKEISKKEKPKKEKPKKEKPKKEKPKKEKPKKEKPKKEKAPKSVKVNKPRKKKHAAKDQILKEITYEKTVQTEILSHRSNKKRKSLPSPLSNPQYQPKPQKIQSSRKPEPKISGFTFATELKNDKINFTDTIKAKFIIANNGYLQDTDRILYKIYMVNSSEEVFLLKIGLKSFKRNLKLSISTKFSKIIPPTPFFNFRIELFSHRKLIASYDGEEIKVDDIKAEKNIKIQSIDIVSNVIIPKNPLIFWLKYTYKPIPRARTVEMQVSLSSQNLNLEENTYELELGDSSHKGNDSQIIPFSFNIPEFTDEKEKLKFNVSIMDVESQKTLFSKNLLINGKSSLMGLRYEHIGYKRDIKIGETAYMVADLINKTPYKVKGKATFTFFTVLSESVKCFSRKFRIRPNNYDKISEDITLTEDLGGKKMWVIVRSKFKTKRGKILLEGMSKQINPRINNSPHFIAKIRAAIHADGVYFNDIITIGIDTRIRTRDKLKHAICEVVQNFENIDIKPIHTFKIKDLESFHSNFHWKVPPKYGQCTLDVRFYVNGLRVLDENIEKSPLTFDLYPKPK</sequence>
<evidence type="ECO:0000256" key="1">
    <source>
        <dbReference type="SAM" id="MobiDB-lite"/>
    </source>
</evidence>
<feature type="compositionally biased region" description="Basic and acidic residues" evidence="1">
    <location>
        <begin position="1"/>
        <end position="47"/>
    </location>
</feature>
<feature type="compositionally biased region" description="Basic residues" evidence="1">
    <location>
        <begin position="188"/>
        <end position="198"/>
    </location>
</feature>
<name>A0ABY6HLW9_9ARCH</name>
<proteinExistence type="predicted"/>
<feature type="region of interest" description="Disordered" evidence="1">
    <location>
        <begin position="217"/>
        <end position="253"/>
    </location>
</feature>
<dbReference type="Proteomes" id="UP001208689">
    <property type="component" value="Chromosome"/>
</dbReference>
<keyword evidence="3" id="KW-1185">Reference proteome</keyword>
<feature type="compositionally biased region" description="Basic residues" evidence="1">
    <location>
        <begin position="155"/>
        <end position="177"/>
    </location>
</feature>